<dbReference type="AlphaFoldDB" id="A0A9P1IE18"/>
<sequence length="135" mass="15813">MKLFLLLLISFVTIDAAIQVSRVKEIANELMYDVIDGIKKDDFDKYFETDTFTYKCCKSPSINYQKVKQLILENSKQNKFVGLKWKIENAKMINSNRINFDVKFEKNNKEIKNINFIAIRDGNGYLLARGRQIKC</sequence>
<evidence type="ECO:0000259" key="2">
    <source>
        <dbReference type="Pfam" id="PF26530"/>
    </source>
</evidence>
<accession>A0A9P1IE18</accession>
<feature type="signal peptide" evidence="1">
    <location>
        <begin position="1"/>
        <end position="16"/>
    </location>
</feature>
<evidence type="ECO:0000313" key="3">
    <source>
        <dbReference type="EMBL" id="CAI5442401.1"/>
    </source>
</evidence>
<keyword evidence="4" id="KW-1185">Reference proteome</keyword>
<dbReference type="Pfam" id="PF26530">
    <property type="entry name" value="NTF2_3"/>
    <property type="match status" value="1"/>
</dbReference>
<protein>
    <recommendedName>
        <fullName evidence="2">NTF2-like domain-containing protein</fullName>
    </recommendedName>
</protein>
<feature type="chain" id="PRO_5040403685" description="NTF2-like domain-containing protein" evidence="1">
    <location>
        <begin position="17"/>
        <end position="135"/>
    </location>
</feature>
<evidence type="ECO:0000256" key="1">
    <source>
        <dbReference type="SAM" id="SignalP"/>
    </source>
</evidence>
<evidence type="ECO:0000313" key="4">
    <source>
        <dbReference type="Proteomes" id="UP001152747"/>
    </source>
</evidence>
<gene>
    <name evidence="3" type="ORF">CAMP_LOCUS5038</name>
</gene>
<proteinExistence type="predicted"/>
<comment type="caution">
    <text evidence="3">The sequence shown here is derived from an EMBL/GenBank/DDBJ whole genome shotgun (WGS) entry which is preliminary data.</text>
</comment>
<dbReference type="Proteomes" id="UP001152747">
    <property type="component" value="Unassembled WGS sequence"/>
</dbReference>
<dbReference type="InterPro" id="IPR058721">
    <property type="entry name" value="NTF2_3"/>
</dbReference>
<feature type="domain" description="NTF2-like" evidence="2">
    <location>
        <begin position="32"/>
        <end position="135"/>
    </location>
</feature>
<keyword evidence="1" id="KW-0732">Signal</keyword>
<organism evidence="3 4">
    <name type="scientific">Caenorhabditis angaria</name>
    <dbReference type="NCBI Taxonomy" id="860376"/>
    <lineage>
        <taxon>Eukaryota</taxon>
        <taxon>Metazoa</taxon>
        <taxon>Ecdysozoa</taxon>
        <taxon>Nematoda</taxon>
        <taxon>Chromadorea</taxon>
        <taxon>Rhabditida</taxon>
        <taxon>Rhabditina</taxon>
        <taxon>Rhabditomorpha</taxon>
        <taxon>Rhabditoidea</taxon>
        <taxon>Rhabditidae</taxon>
        <taxon>Peloderinae</taxon>
        <taxon>Caenorhabditis</taxon>
    </lineage>
</organism>
<dbReference type="EMBL" id="CANHGI010000002">
    <property type="protein sequence ID" value="CAI5442401.1"/>
    <property type="molecule type" value="Genomic_DNA"/>
</dbReference>
<name>A0A9P1IE18_9PELO</name>
<reference evidence="3" key="1">
    <citation type="submission" date="2022-11" db="EMBL/GenBank/DDBJ databases">
        <authorList>
            <person name="Kikuchi T."/>
        </authorList>
    </citation>
    <scope>NUCLEOTIDE SEQUENCE</scope>
    <source>
        <strain evidence="3">PS1010</strain>
    </source>
</reference>